<name>A0A502CI92_9SPHN</name>
<evidence type="ECO:0000313" key="3">
    <source>
        <dbReference type="Proteomes" id="UP000318413"/>
    </source>
</evidence>
<evidence type="ECO:0000313" key="2">
    <source>
        <dbReference type="EMBL" id="TPG12442.1"/>
    </source>
</evidence>
<dbReference type="AlphaFoldDB" id="A0A502CI92"/>
<evidence type="ECO:0000256" key="1">
    <source>
        <dbReference type="SAM" id="MobiDB-lite"/>
    </source>
</evidence>
<dbReference type="OrthoDB" id="7410762at2"/>
<feature type="compositionally biased region" description="Pro residues" evidence="1">
    <location>
        <begin position="91"/>
        <end position="102"/>
    </location>
</feature>
<sequence length="257" mass="27048">MRSASYQSGSDRRRALSLALTIAAHILILLLLLRLGPALPDFTRPEAHPLSTFDVIPAPTRQPRGAKKPAVKRASGGAPRKTAPSVQPPAASTPPPPPPPIVLPHMLSLFEAGDISKLPSHPGDRAGADAGDGSSAGKDSGSAYGPGEGPGGARLYNAEWLTEPARSQTAPYLPATIEQGSWGMIACKTIPDNRVDNCRSLSESPLGSGISRGLREAAWQFRIRPPRIGGKPVIGAWVKIRFDFTRSGDPLVGGRRG</sequence>
<dbReference type="RefSeq" id="WP_140871384.1">
    <property type="nucleotide sequence ID" value="NZ_RCZK01000006.1"/>
</dbReference>
<reference evidence="2 3" key="1">
    <citation type="journal article" date="2019" name="Environ. Microbiol.">
        <title>Species interactions and distinct microbial communities in high Arctic permafrost affected cryosols are associated with the CH4 and CO2 gas fluxes.</title>
        <authorList>
            <person name="Altshuler I."/>
            <person name="Hamel J."/>
            <person name="Turney S."/>
            <person name="Magnuson E."/>
            <person name="Levesque R."/>
            <person name="Greer C."/>
            <person name="Whyte L.G."/>
        </authorList>
    </citation>
    <scope>NUCLEOTIDE SEQUENCE [LARGE SCALE GENOMIC DNA]</scope>
    <source>
        <strain evidence="2 3">S5.1</strain>
    </source>
</reference>
<dbReference type="Proteomes" id="UP000318413">
    <property type="component" value="Unassembled WGS sequence"/>
</dbReference>
<dbReference type="EMBL" id="RCZK01000006">
    <property type="protein sequence ID" value="TPG12442.1"/>
    <property type="molecule type" value="Genomic_DNA"/>
</dbReference>
<evidence type="ECO:0008006" key="4">
    <source>
        <dbReference type="Google" id="ProtNLM"/>
    </source>
</evidence>
<gene>
    <name evidence="2" type="ORF">EAH84_09855</name>
</gene>
<protein>
    <recommendedName>
        <fullName evidence="4">Energy transducer TonB</fullName>
    </recommendedName>
</protein>
<feature type="compositionally biased region" description="Low complexity" evidence="1">
    <location>
        <begin position="128"/>
        <end position="143"/>
    </location>
</feature>
<accession>A0A502CI92</accession>
<comment type="caution">
    <text evidence="2">The sequence shown here is derived from an EMBL/GenBank/DDBJ whole genome shotgun (WGS) entry which is preliminary data.</text>
</comment>
<feature type="region of interest" description="Disordered" evidence="1">
    <location>
        <begin position="53"/>
        <end position="151"/>
    </location>
</feature>
<proteinExistence type="predicted"/>
<organism evidence="2 3">
    <name type="scientific">Sphingomonas oligophenolica</name>
    <dbReference type="NCBI Taxonomy" id="301154"/>
    <lineage>
        <taxon>Bacteria</taxon>
        <taxon>Pseudomonadati</taxon>
        <taxon>Pseudomonadota</taxon>
        <taxon>Alphaproteobacteria</taxon>
        <taxon>Sphingomonadales</taxon>
        <taxon>Sphingomonadaceae</taxon>
        <taxon>Sphingomonas</taxon>
    </lineage>
</organism>
<keyword evidence="3" id="KW-1185">Reference proteome</keyword>